<organism evidence="6 7">
    <name type="scientific">Metapseudomonas lalkuanensis</name>
    <dbReference type="NCBI Taxonomy" id="2604832"/>
    <lineage>
        <taxon>Bacteria</taxon>
        <taxon>Pseudomonadati</taxon>
        <taxon>Pseudomonadota</taxon>
        <taxon>Gammaproteobacteria</taxon>
        <taxon>Pseudomonadales</taxon>
        <taxon>Pseudomonadaceae</taxon>
        <taxon>Metapseudomonas</taxon>
    </lineage>
</organism>
<feature type="domain" description="UspA" evidence="5">
    <location>
        <begin position="187"/>
        <end position="309"/>
    </location>
</feature>
<feature type="domain" description="UspA" evidence="5">
    <location>
        <begin position="20"/>
        <end position="157"/>
    </location>
</feature>
<comment type="similarity">
    <text evidence="2">Belongs to the universal stress protein A family.</text>
</comment>
<comment type="function">
    <text evidence="4">Required for resistance to DNA-damaging agents.</text>
</comment>
<dbReference type="InterPro" id="IPR006015">
    <property type="entry name" value="Universal_stress_UspA"/>
</dbReference>
<dbReference type="SUPFAM" id="SSF52402">
    <property type="entry name" value="Adenine nucleotide alpha hydrolases-like"/>
    <property type="match status" value="2"/>
</dbReference>
<dbReference type="PANTHER" id="PTHR47892">
    <property type="entry name" value="UNIVERSAL STRESS PROTEIN E"/>
    <property type="match status" value="1"/>
</dbReference>
<evidence type="ECO:0000256" key="2">
    <source>
        <dbReference type="ARBA" id="ARBA00008791"/>
    </source>
</evidence>
<evidence type="ECO:0000313" key="6">
    <source>
        <dbReference type="EMBL" id="QEY63114.1"/>
    </source>
</evidence>
<evidence type="ECO:0000313" key="7">
    <source>
        <dbReference type="Proteomes" id="UP000327179"/>
    </source>
</evidence>
<gene>
    <name evidence="6" type="ORF">FXN65_13960</name>
</gene>
<keyword evidence="7" id="KW-1185">Reference proteome</keyword>
<reference evidence="6 7" key="1">
    <citation type="submission" date="2019-08" db="EMBL/GenBank/DDBJ databases">
        <title>Whole-genome Sequencing of e-waste polymer degrading bacterium Pseudomonas sp. strain PE08.</title>
        <authorList>
            <person name="Kirdat K."/>
            <person name="Debbarma P."/>
            <person name="Narawade N."/>
            <person name="Suyal D."/>
            <person name="Thorat V."/>
            <person name="Shouche Y."/>
            <person name="Goel R."/>
            <person name="Yadav A."/>
        </authorList>
    </citation>
    <scope>NUCLEOTIDE SEQUENCE [LARGE SCALE GENOMIC DNA]</scope>
    <source>
        <strain evidence="6 7">PE08</strain>
    </source>
</reference>
<comment type="subcellular location">
    <subcellularLocation>
        <location evidence="1">Cytoplasm</location>
    </subcellularLocation>
</comment>
<evidence type="ECO:0000256" key="3">
    <source>
        <dbReference type="ARBA" id="ARBA00022490"/>
    </source>
</evidence>
<protein>
    <submittedName>
        <fullName evidence="6">Universal stress protein</fullName>
    </submittedName>
</protein>
<dbReference type="PRINTS" id="PR01438">
    <property type="entry name" value="UNVRSLSTRESS"/>
</dbReference>
<sequence>MGKEFAVKSEQRWVMSQYSRLYLIADPSLQSAAALQRASALAQASGASLHIVTIFELTTSMRRLDPTDQVQLREHALTQYRNWLEEQAGVLRTKGIQVSTDLICSNDPLEEILTQVAELQADMVIKGAQLDSELLRTFVTPLDWYLLKECPVPVHLVGAIIHPLPRTVVAAVDMAATEERAPGLNERIIHTAQGLALQCNAELHLLHVCDLGLAHFADVLSLAWATDYAEDLRAAMWSAFSAMADRFSVPPEHRHFLVGRRVHMVAEFIELKRADVLVMGRAQRHGLDKVIGSTAEHVLHQIPTSVLVVGTA</sequence>
<dbReference type="PANTHER" id="PTHR47892:SF1">
    <property type="entry name" value="UNIVERSAL STRESS PROTEIN E"/>
    <property type="match status" value="1"/>
</dbReference>
<evidence type="ECO:0000259" key="5">
    <source>
        <dbReference type="Pfam" id="PF00582"/>
    </source>
</evidence>
<name>A0A5J6QKR9_9GAMM</name>
<dbReference type="EMBL" id="CP043311">
    <property type="protein sequence ID" value="QEY63114.1"/>
    <property type="molecule type" value="Genomic_DNA"/>
</dbReference>
<evidence type="ECO:0000256" key="1">
    <source>
        <dbReference type="ARBA" id="ARBA00004496"/>
    </source>
</evidence>
<dbReference type="KEGG" id="plal:FXN65_13960"/>
<dbReference type="AlphaFoldDB" id="A0A5J6QKR9"/>
<evidence type="ECO:0000256" key="4">
    <source>
        <dbReference type="ARBA" id="ARBA00037131"/>
    </source>
</evidence>
<accession>A0A5J6QKR9</accession>
<dbReference type="Proteomes" id="UP000327179">
    <property type="component" value="Chromosome"/>
</dbReference>
<proteinExistence type="inferred from homology"/>
<keyword evidence="3" id="KW-0963">Cytoplasm</keyword>
<dbReference type="InterPro" id="IPR006016">
    <property type="entry name" value="UspA"/>
</dbReference>
<dbReference type="Pfam" id="PF00582">
    <property type="entry name" value="Usp"/>
    <property type="match status" value="2"/>
</dbReference>
<dbReference type="Gene3D" id="3.40.50.12370">
    <property type="match status" value="1"/>
</dbReference>
<dbReference type="GO" id="GO:0005737">
    <property type="term" value="C:cytoplasm"/>
    <property type="evidence" value="ECO:0007669"/>
    <property type="project" value="UniProtKB-SubCell"/>
</dbReference>